<accession>A0A3S0XUA6</accession>
<dbReference type="InterPro" id="IPR007922">
    <property type="entry name" value="DciA-like"/>
</dbReference>
<dbReference type="Pfam" id="PF05258">
    <property type="entry name" value="DciA"/>
    <property type="match status" value="1"/>
</dbReference>
<reference evidence="1 2" key="1">
    <citation type="submission" date="2018-12" db="EMBL/GenBank/DDBJ databases">
        <title>Legionella sp,whole genome shotgun sequence.</title>
        <authorList>
            <person name="Wu H."/>
        </authorList>
    </citation>
    <scope>NUCLEOTIDE SEQUENCE [LARGE SCALE GENOMIC DNA]</scope>
    <source>
        <strain evidence="2">km714</strain>
    </source>
</reference>
<name>A0A3S0XUA6_9GAMM</name>
<comment type="caution">
    <text evidence="1">The sequence shown here is derived from an EMBL/GenBank/DDBJ whole genome shotgun (WGS) entry which is preliminary data.</text>
</comment>
<sequence>MMHCNIILQTRLFFYLYWMFMRPINQCLNPKLAELCQQALRSESLKDKVSQHLPPLFQKHCSIAGFNKGCLILLVDDAIWATQLRFLLPELRDKLRQEAGIYQLASIKLLLNPAEQIQIKTKTPVPHMLSLPNKMAIMHAAEQCSFLPLKNALYKLAKHSNHDAETTQEVPRLNACGKSES</sequence>
<dbReference type="EMBL" id="RZGR01000004">
    <property type="protein sequence ID" value="RUQ90375.1"/>
    <property type="molecule type" value="Genomic_DNA"/>
</dbReference>
<organism evidence="1 2">
    <name type="scientific">Legionella septentrionalis</name>
    <dbReference type="NCBI Taxonomy" id="2498109"/>
    <lineage>
        <taxon>Bacteria</taxon>
        <taxon>Pseudomonadati</taxon>
        <taxon>Pseudomonadota</taxon>
        <taxon>Gammaproteobacteria</taxon>
        <taxon>Legionellales</taxon>
        <taxon>Legionellaceae</taxon>
        <taxon>Legionella</taxon>
    </lineage>
</organism>
<evidence type="ECO:0000313" key="2">
    <source>
        <dbReference type="Proteomes" id="UP000288012"/>
    </source>
</evidence>
<protein>
    <submittedName>
        <fullName evidence="1">DUF721 domain-containing protein</fullName>
    </submittedName>
</protein>
<proteinExistence type="predicted"/>
<evidence type="ECO:0000313" key="1">
    <source>
        <dbReference type="EMBL" id="RUQ90375.1"/>
    </source>
</evidence>
<dbReference type="AlphaFoldDB" id="A0A3S0XUA6"/>
<gene>
    <name evidence="1" type="ORF">EKM59_01835</name>
</gene>
<dbReference type="Proteomes" id="UP000288012">
    <property type="component" value="Unassembled WGS sequence"/>
</dbReference>
<keyword evidence="2" id="KW-1185">Reference proteome</keyword>